<dbReference type="VEuPathDB" id="VectorBase:BGLB027346"/>
<dbReference type="EnsemblMetazoa" id="BGLB027346-RA">
    <property type="protein sequence ID" value="BGLB027346-PA"/>
    <property type="gene ID" value="BGLB027346"/>
</dbReference>
<dbReference type="CDD" id="cd00637">
    <property type="entry name" value="7tm_classA_rhodopsin-like"/>
    <property type="match status" value="1"/>
</dbReference>
<feature type="transmembrane region" description="Helical" evidence="8">
    <location>
        <begin position="195"/>
        <end position="218"/>
    </location>
</feature>
<feature type="domain" description="G-protein coupled receptors family 1 profile" evidence="9">
    <location>
        <begin position="39"/>
        <end position="335"/>
    </location>
</feature>
<keyword evidence="2 8" id="KW-0812">Transmembrane</keyword>
<reference evidence="10" key="1">
    <citation type="submission" date="2020-05" db="UniProtKB">
        <authorList>
            <consortium name="EnsemblMetazoa"/>
        </authorList>
    </citation>
    <scope>IDENTIFICATION</scope>
    <source>
        <strain evidence="10">BB02</strain>
    </source>
</reference>
<evidence type="ECO:0000313" key="10">
    <source>
        <dbReference type="EnsemblMetazoa" id="BGLB027346-PB"/>
    </source>
</evidence>
<sequence length="362" mass="41559">MNISANTTTTTIMPTPYTTNPRMVNGIIILILMIFIILGNGLVYYVYRNYFKVNIFTFFVKVLAAMDLLTAFTTMPIDVMVKLRPLDEDQMNLDFMCKVSHFAVYSSHLLSVCVLTFISYQRYMKVCHPLKPGFDLRQAKIIVWIAGACCTVFCIFSLVMMGRQDIRVQVREGLVVNVTICRFEKQYDGTPVQIAFHHSLFAIFVVALLSMFFFYILIARELRRFEKRNSEVFMSVPTTPDTHSVHSAHDLRHGSYVDKNCVLATRMDKISTHMYKVFAIITLIFILSYLPHLVVLILQEVLHLDDLVLTYAQRALVEVAYNSPYISSVVNPIVYGFSNAEFRGHCRDLLTCKIFRGGSSFY</sequence>
<evidence type="ECO:0000256" key="8">
    <source>
        <dbReference type="SAM" id="Phobius"/>
    </source>
</evidence>
<evidence type="ECO:0000256" key="7">
    <source>
        <dbReference type="ARBA" id="ARBA00023224"/>
    </source>
</evidence>
<dbReference type="GO" id="GO:0004930">
    <property type="term" value="F:G protein-coupled receptor activity"/>
    <property type="evidence" value="ECO:0007669"/>
    <property type="project" value="UniProtKB-KW"/>
</dbReference>
<dbReference type="Pfam" id="PF00001">
    <property type="entry name" value="7tm_1"/>
    <property type="match status" value="1"/>
</dbReference>
<dbReference type="Gene3D" id="1.20.1070.10">
    <property type="entry name" value="Rhodopsin 7-helix transmembrane proteins"/>
    <property type="match status" value="1"/>
</dbReference>
<dbReference type="PANTHER" id="PTHR45695">
    <property type="entry name" value="LEUCOKININ RECEPTOR-RELATED"/>
    <property type="match status" value="1"/>
</dbReference>
<keyword evidence="4" id="KW-0297">G-protein coupled receptor</keyword>
<keyword evidence="7" id="KW-0807">Transducer</keyword>
<keyword evidence="5 8" id="KW-0472">Membrane</keyword>
<dbReference type="SUPFAM" id="SSF81321">
    <property type="entry name" value="Family A G protein-coupled receptor-like"/>
    <property type="match status" value="1"/>
</dbReference>
<dbReference type="PRINTS" id="PR00237">
    <property type="entry name" value="GPCRRHODOPSN"/>
</dbReference>
<evidence type="ECO:0000256" key="1">
    <source>
        <dbReference type="ARBA" id="ARBA00004141"/>
    </source>
</evidence>
<feature type="transmembrane region" description="Helical" evidence="8">
    <location>
        <begin position="23"/>
        <end position="46"/>
    </location>
</feature>
<evidence type="ECO:0000256" key="2">
    <source>
        <dbReference type="ARBA" id="ARBA00022692"/>
    </source>
</evidence>
<feature type="transmembrane region" description="Helical" evidence="8">
    <location>
        <begin position="141"/>
        <end position="161"/>
    </location>
</feature>
<feature type="transmembrane region" description="Helical" evidence="8">
    <location>
        <begin position="277"/>
        <end position="298"/>
    </location>
</feature>
<evidence type="ECO:0000256" key="6">
    <source>
        <dbReference type="ARBA" id="ARBA00023170"/>
    </source>
</evidence>
<gene>
    <name evidence="10" type="primary">106070357</name>
</gene>
<dbReference type="GO" id="GO:0005886">
    <property type="term" value="C:plasma membrane"/>
    <property type="evidence" value="ECO:0007669"/>
    <property type="project" value="TreeGrafter"/>
</dbReference>
<evidence type="ECO:0000256" key="4">
    <source>
        <dbReference type="ARBA" id="ARBA00023040"/>
    </source>
</evidence>
<dbReference type="Proteomes" id="UP000076420">
    <property type="component" value="Unassembled WGS sequence"/>
</dbReference>
<evidence type="ECO:0000259" key="9">
    <source>
        <dbReference type="PROSITE" id="PS50262"/>
    </source>
</evidence>
<feature type="transmembrane region" description="Helical" evidence="8">
    <location>
        <begin position="58"/>
        <end position="79"/>
    </location>
</feature>
<dbReference type="EnsemblMetazoa" id="BGLB027346-RB">
    <property type="protein sequence ID" value="BGLB027346-PB"/>
    <property type="gene ID" value="BGLB027346"/>
</dbReference>
<dbReference type="KEGG" id="bgt:106070357"/>
<evidence type="ECO:0000256" key="3">
    <source>
        <dbReference type="ARBA" id="ARBA00022989"/>
    </source>
</evidence>
<dbReference type="PANTHER" id="PTHR45695:SF15">
    <property type="entry name" value="OPSIN RH2"/>
    <property type="match status" value="1"/>
</dbReference>
<dbReference type="InterPro" id="IPR017452">
    <property type="entry name" value="GPCR_Rhodpsn_7TM"/>
</dbReference>
<organism evidence="10 11">
    <name type="scientific">Biomphalaria glabrata</name>
    <name type="common">Bloodfluke planorb</name>
    <name type="synonym">Freshwater snail</name>
    <dbReference type="NCBI Taxonomy" id="6526"/>
    <lineage>
        <taxon>Eukaryota</taxon>
        <taxon>Metazoa</taxon>
        <taxon>Spiralia</taxon>
        <taxon>Lophotrochozoa</taxon>
        <taxon>Mollusca</taxon>
        <taxon>Gastropoda</taxon>
        <taxon>Heterobranchia</taxon>
        <taxon>Euthyneura</taxon>
        <taxon>Panpulmonata</taxon>
        <taxon>Hygrophila</taxon>
        <taxon>Lymnaeoidea</taxon>
        <taxon>Planorbidae</taxon>
        <taxon>Biomphalaria</taxon>
    </lineage>
</organism>
<proteinExistence type="predicted"/>
<feature type="transmembrane region" description="Helical" evidence="8">
    <location>
        <begin position="99"/>
        <end position="120"/>
    </location>
</feature>
<evidence type="ECO:0000256" key="5">
    <source>
        <dbReference type="ARBA" id="ARBA00023136"/>
    </source>
</evidence>
<comment type="subcellular location">
    <subcellularLocation>
        <location evidence="1">Membrane</location>
        <topology evidence="1">Multi-pass membrane protein</topology>
    </subcellularLocation>
</comment>
<protein>
    <recommendedName>
        <fullName evidence="9">G-protein coupled receptors family 1 profile domain-containing protein</fullName>
    </recommendedName>
</protein>
<keyword evidence="6" id="KW-0675">Receptor</keyword>
<dbReference type="InterPro" id="IPR000276">
    <property type="entry name" value="GPCR_Rhodpsn"/>
</dbReference>
<dbReference type="PROSITE" id="PS50262">
    <property type="entry name" value="G_PROTEIN_RECEP_F1_2"/>
    <property type="match status" value="1"/>
</dbReference>
<name>A0A2C9L5M2_BIOGL</name>
<accession>A0A2C9L5M2</accession>
<evidence type="ECO:0000313" key="11">
    <source>
        <dbReference type="Proteomes" id="UP000076420"/>
    </source>
</evidence>
<dbReference type="OrthoDB" id="6081452at2759"/>
<dbReference type="AlphaFoldDB" id="A0A2C9L5M2"/>
<keyword evidence="3 8" id="KW-1133">Transmembrane helix</keyword>
<dbReference type="STRING" id="6526.A0A2C9L5M2"/>
<dbReference type="VEuPathDB" id="VectorBase:BGLAX_049660"/>